<feature type="transmembrane region" description="Helical" evidence="5">
    <location>
        <begin position="148"/>
        <end position="168"/>
    </location>
</feature>
<organism evidence="8 9">
    <name type="scientific">Betta splendens</name>
    <name type="common">Siamese fighting fish</name>
    <dbReference type="NCBI Taxonomy" id="158456"/>
    <lineage>
        <taxon>Eukaryota</taxon>
        <taxon>Metazoa</taxon>
        <taxon>Chordata</taxon>
        <taxon>Craniata</taxon>
        <taxon>Vertebrata</taxon>
        <taxon>Euteleostomi</taxon>
        <taxon>Actinopterygii</taxon>
        <taxon>Neopterygii</taxon>
        <taxon>Teleostei</taxon>
        <taxon>Neoteleostei</taxon>
        <taxon>Acanthomorphata</taxon>
        <taxon>Anabantaria</taxon>
        <taxon>Anabantiformes</taxon>
        <taxon>Anabantoidei</taxon>
        <taxon>Osphronemidae</taxon>
        <taxon>Betta</taxon>
    </lineage>
</organism>
<feature type="signal peptide" evidence="6">
    <location>
        <begin position="1"/>
        <end position="19"/>
    </location>
</feature>
<dbReference type="SMART" id="SM00406">
    <property type="entry name" value="IGv"/>
    <property type="match status" value="1"/>
</dbReference>
<dbReference type="GO" id="GO:0009897">
    <property type="term" value="C:external side of plasma membrane"/>
    <property type="evidence" value="ECO:0007669"/>
    <property type="project" value="TreeGrafter"/>
</dbReference>
<accession>A0A6P7PGI1</accession>
<dbReference type="Proteomes" id="UP000515150">
    <property type="component" value="Chromosome 2"/>
</dbReference>
<evidence type="ECO:0000256" key="3">
    <source>
        <dbReference type="ARBA" id="ARBA00023319"/>
    </source>
</evidence>
<evidence type="ECO:0000256" key="1">
    <source>
        <dbReference type="ARBA" id="ARBA00004370"/>
    </source>
</evidence>
<evidence type="ECO:0000256" key="2">
    <source>
        <dbReference type="ARBA" id="ARBA00023136"/>
    </source>
</evidence>
<evidence type="ECO:0000259" key="7">
    <source>
        <dbReference type="PROSITE" id="PS50835"/>
    </source>
</evidence>
<name>A0A6P7PGI1_BETSP</name>
<dbReference type="Pfam" id="PF07686">
    <property type="entry name" value="V-set"/>
    <property type="match status" value="1"/>
</dbReference>
<dbReference type="InterPro" id="IPR050504">
    <property type="entry name" value="IgSF_BTN/MOG"/>
</dbReference>
<dbReference type="InterPro" id="IPR013106">
    <property type="entry name" value="Ig_V-set"/>
</dbReference>
<protein>
    <submittedName>
        <fullName evidence="9">Uncharacterized protein LOC114869399</fullName>
    </submittedName>
</protein>
<dbReference type="PROSITE" id="PS50835">
    <property type="entry name" value="IG_LIKE"/>
    <property type="match status" value="1"/>
</dbReference>
<evidence type="ECO:0000256" key="6">
    <source>
        <dbReference type="SAM" id="SignalP"/>
    </source>
</evidence>
<evidence type="ECO:0000256" key="5">
    <source>
        <dbReference type="SAM" id="Phobius"/>
    </source>
</evidence>
<sequence length="201" mass="21869">MSLQAAAWVLLLSRFLVSASEVAEIVTEPGQTVTLPCHVTSSSPIVVIEWTRPDLGAEYVLLYRDGQLDPENQHPLFQGRVQLKEPASLDLENVTEDDRGTYECHVIERRQRRKRAGTNSEQVQIINLKVQRGSTDEAGSAAPLSPGAAAAGVLVAVVIVGVAGFGIFRKRRLLKQKPDQLPADELDSVEPMQPEPEPAAA</sequence>
<dbReference type="OrthoDB" id="8960739at2759"/>
<keyword evidence="6" id="KW-0732">Signal</keyword>
<evidence type="ECO:0000313" key="9">
    <source>
        <dbReference type="RefSeq" id="XP_029029458.1"/>
    </source>
</evidence>
<keyword evidence="2 5" id="KW-0472">Membrane</keyword>
<dbReference type="GO" id="GO:0001817">
    <property type="term" value="P:regulation of cytokine production"/>
    <property type="evidence" value="ECO:0007669"/>
    <property type="project" value="TreeGrafter"/>
</dbReference>
<feature type="domain" description="Ig-like" evidence="7">
    <location>
        <begin position="13"/>
        <end position="124"/>
    </location>
</feature>
<dbReference type="InterPro" id="IPR003599">
    <property type="entry name" value="Ig_sub"/>
</dbReference>
<dbReference type="InParanoid" id="A0A6P7PGI1"/>
<dbReference type="PANTHER" id="PTHR24100:SF151">
    <property type="entry name" value="ICOS LIGAND"/>
    <property type="match status" value="1"/>
</dbReference>
<dbReference type="SMART" id="SM00408">
    <property type="entry name" value="IGc2"/>
    <property type="match status" value="1"/>
</dbReference>
<comment type="subcellular location">
    <subcellularLocation>
        <location evidence="1">Membrane</location>
    </subcellularLocation>
</comment>
<dbReference type="PANTHER" id="PTHR24100">
    <property type="entry name" value="BUTYROPHILIN"/>
    <property type="match status" value="1"/>
</dbReference>
<dbReference type="GeneID" id="114869399"/>
<dbReference type="InterPro" id="IPR007110">
    <property type="entry name" value="Ig-like_dom"/>
</dbReference>
<dbReference type="GO" id="GO:0005102">
    <property type="term" value="F:signaling receptor binding"/>
    <property type="evidence" value="ECO:0007669"/>
    <property type="project" value="TreeGrafter"/>
</dbReference>
<dbReference type="SUPFAM" id="SSF48726">
    <property type="entry name" value="Immunoglobulin"/>
    <property type="match status" value="1"/>
</dbReference>
<feature type="chain" id="PRO_5028140117" evidence="6">
    <location>
        <begin position="20"/>
        <end position="201"/>
    </location>
</feature>
<keyword evidence="3" id="KW-0393">Immunoglobulin domain</keyword>
<reference evidence="9" key="1">
    <citation type="submission" date="2025-08" db="UniProtKB">
        <authorList>
            <consortium name="RefSeq"/>
        </authorList>
    </citation>
    <scope>IDENTIFICATION</scope>
</reference>
<feature type="region of interest" description="Disordered" evidence="4">
    <location>
        <begin position="178"/>
        <end position="201"/>
    </location>
</feature>
<dbReference type="SMART" id="SM00409">
    <property type="entry name" value="IG"/>
    <property type="match status" value="1"/>
</dbReference>
<dbReference type="InterPro" id="IPR036179">
    <property type="entry name" value="Ig-like_dom_sf"/>
</dbReference>
<keyword evidence="5" id="KW-1133">Transmembrane helix</keyword>
<dbReference type="GO" id="GO:0050852">
    <property type="term" value="P:T cell receptor signaling pathway"/>
    <property type="evidence" value="ECO:0007669"/>
    <property type="project" value="TreeGrafter"/>
</dbReference>
<gene>
    <name evidence="9" type="primary">LOC114869399</name>
</gene>
<dbReference type="KEGG" id="bspl:114869399"/>
<keyword evidence="5" id="KW-0812">Transmembrane</keyword>
<keyword evidence="8" id="KW-1185">Reference proteome</keyword>
<dbReference type="InterPro" id="IPR013783">
    <property type="entry name" value="Ig-like_fold"/>
</dbReference>
<evidence type="ECO:0000313" key="8">
    <source>
        <dbReference type="Proteomes" id="UP000515150"/>
    </source>
</evidence>
<evidence type="ECO:0000256" key="4">
    <source>
        <dbReference type="SAM" id="MobiDB-lite"/>
    </source>
</evidence>
<proteinExistence type="predicted"/>
<dbReference type="AlphaFoldDB" id="A0A6P7PGI1"/>
<dbReference type="Gene3D" id="2.60.40.10">
    <property type="entry name" value="Immunoglobulins"/>
    <property type="match status" value="1"/>
</dbReference>
<dbReference type="InterPro" id="IPR003598">
    <property type="entry name" value="Ig_sub2"/>
</dbReference>
<dbReference type="RefSeq" id="XP_029029458.1">
    <property type="nucleotide sequence ID" value="XM_029173625.3"/>
</dbReference>